<evidence type="ECO:0000256" key="2">
    <source>
        <dbReference type="ARBA" id="ARBA00022670"/>
    </source>
</evidence>
<comment type="similarity">
    <text evidence="1 6">Belongs to the peptidase S8 family.</text>
</comment>
<keyword evidence="4" id="KW-0378">Hydrolase</keyword>
<dbReference type="PANTHER" id="PTHR10795">
    <property type="entry name" value="PROPROTEIN CONVERTASE SUBTILISIN/KEXIN"/>
    <property type="match status" value="1"/>
</dbReference>
<evidence type="ECO:0000313" key="8">
    <source>
        <dbReference type="EMBL" id="URD93430.1"/>
    </source>
</evidence>
<sequence>MVGGKIVLCDDSEPPARAVAADGCLHDVAKRLNEAKAAGVIVARPPLGLLATCQVLCVNFPSGEGEPGINIAGSEVMAPRVAAFSSRGPSLLFPQLIKPDITAPGVSILAAVRDSYEFLSGTSMACPHVSGVAAVLKAVHPHWSPAAIKSALVTTGE</sequence>
<evidence type="ECO:0000256" key="1">
    <source>
        <dbReference type="ARBA" id="ARBA00011073"/>
    </source>
</evidence>
<organism evidence="8 9">
    <name type="scientific">Musa troglodytarum</name>
    <name type="common">fe'i banana</name>
    <dbReference type="NCBI Taxonomy" id="320322"/>
    <lineage>
        <taxon>Eukaryota</taxon>
        <taxon>Viridiplantae</taxon>
        <taxon>Streptophyta</taxon>
        <taxon>Embryophyta</taxon>
        <taxon>Tracheophyta</taxon>
        <taxon>Spermatophyta</taxon>
        <taxon>Magnoliopsida</taxon>
        <taxon>Liliopsida</taxon>
        <taxon>Zingiberales</taxon>
        <taxon>Musaceae</taxon>
        <taxon>Musa</taxon>
    </lineage>
</organism>
<evidence type="ECO:0000256" key="5">
    <source>
        <dbReference type="ARBA" id="ARBA00022825"/>
    </source>
</evidence>
<dbReference type="Pfam" id="PF00082">
    <property type="entry name" value="Peptidase_S8"/>
    <property type="match status" value="1"/>
</dbReference>
<dbReference type="InterPro" id="IPR000209">
    <property type="entry name" value="Peptidase_S8/S53_dom"/>
</dbReference>
<dbReference type="PROSITE" id="PS51892">
    <property type="entry name" value="SUBTILASE"/>
    <property type="match status" value="1"/>
</dbReference>
<dbReference type="GO" id="GO:0004252">
    <property type="term" value="F:serine-type endopeptidase activity"/>
    <property type="evidence" value="ECO:0007669"/>
    <property type="project" value="InterPro"/>
</dbReference>
<evidence type="ECO:0000256" key="6">
    <source>
        <dbReference type="PROSITE-ProRule" id="PRU01240"/>
    </source>
</evidence>
<feature type="domain" description="Peptidase S8/S53" evidence="7">
    <location>
        <begin position="77"/>
        <end position="155"/>
    </location>
</feature>
<keyword evidence="3" id="KW-0732">Signal</keyword>
<accession>A0A9E7FBA0</accession>
<dbReference type="EMBL" id="CP097505">
    <property type="protein sequence ID" value="URD93430.1"/>
    <property type="molecule type" value="Genomic_DNA"/>
</dbReference>
<evidence type="ECO:0000256" key="3">
    <source>
        <dbReference type="ARBA" id="ARBA00022729"/>
    </source>
</evidence>
<keyword evidence="9" id="KW-1185">Reference proteome</keyword>
<dbReference type="GO" id="GO:0006508">
    <property type="term" value="P:proteolysis"/>
    <property type="evidence" value="ECO:0007669"/>
    <property type="project" value="UniProtKB-KW"/>
</dbReference>
<evidence type="ECO:0000313" key="9">
    <source>
        <dbReference type="Proteomes" id="UP001055439"/>
    </source>
</evidence>
<dbReference type="SUPFAM" id="SSF52743">
    <property type="entry name" value="Subtilisin-like"/>
    <property type="match status" value="1"/>
</dbReference>
<dbReference type="PROSITE" id="PS00138">
    <property type="entry name" value="SUBTILASE_SER"/>
    <property type="match status" value="1"/>
</dbReference>
<evidence type="ECO:0000256" key="4">
    <source>
        <dbReference type="ARBA" id="ARBA00022801"/>
    </source>
</evidence>
<name>A0A9E7FBA0_9LILI</name>
<keyword evidence="5" id="KW-0720">Serine protease</keyword>
<protein>
    <submittedName>
        <fullName evidence="8">Subtilase family</fullName>
    </submittedName>
</protein>
<comment type="caution">
    <text evidence="6">Lacks conserved residue(s) required for the propagation of feature annotation.</text>
</comment>
<dbReference type="Gene3D" id="3.40.50.200">
    <property type="entry name" value="Peptidase S8/S53 domain"/>
    <property type="match status" value="1"/>
</dbReference>
<dbReference type="OrthoDB" id="640735at2759"/>
<dbReference type="AlphaFoldDB" id="A0A9E7FBA0"/>
<dbReference type="InterPro" id="IPR036852">
    <property type="entry name" value="Peptidase_S8/S53_dom_sf"/>
</dbReference>
<reference evidence="8" key="1">
    <citation type="submission" date="2022-05" db="EMBL/GenBank/DDBJ databases">
        <title>The Musa troglodytarum L. genome provides insights into the mechanism of non-climacteric behaviour and enrichment of carotenoids.</title>
        <authorList>
            <person name="Wang J."/>
        </authorList>
    </citation>
    <scope>NUCLEOTIDE SEQUENCE</scope>
    <source>
        <tissue evidence="8">Leaf</tissue>
    </source>
</reference>
<dbReference type="InterPro" id="IPR023828">
    <property type="entry name" value="Peptidase_S8_Ser-AS"/>
</dbReference>
<gene>
    <name evidence="8" type="ORF">MUK42_33279</name>
</gene>
<dbReference type="Gene3D" id="3.50.30.30">
    <property type="match status" value="1"/>
</dbReference>
<evidence type="ECO:0000259" key="7">
    <source>
        <dbReference type="Pfam" id="PF00082"/>
    </source>
</evidence>
<dbReference type="InterPro" id="IPR045051">
    <property type="entry name" value="SBT"/>
</dbReference>
<keyword evidence="2" id="KW-0645">Protease</keyword>
<proteinExistence type="inferred from homology"/>
<dbReference type="Proteomes" id="UP001055439">
    <property type="component" value="Chromosome 3"/>
</dbReference>